<dbReference type="InterPro" id="IPR017896">
    <property type="entry name" value="4Fe4S_Fe-S-bd"/>
</dbReference>
<keyword evidence="1" id="KW-0004">4Fe-4S</keyword>
<evidence type="ECO:0000259" key="11">
    <source>
        <dbReference type="PROSITE" id="PS51839"/>
    </source>
</evidence>
<dbReference type="InterPro" id="IPR006963">
    <property type="entry name" value="Mopterin_OxRdtase_4Fe-4S_dom"/>
</dbReference>
<name>A0A1G5KWW7_9FIRM</name>
<dbReference type="FunFam" id="3.10.20.740:FF:000005">
    <property type="entry name" value="NADH:ubiquinone oxidoreductase subunit"/>
    <property type="match status" value="1"/>
</dbReference>
<dbReference type="GO" id="GO:0022904">
    <property type="term" value="P:respiratory electron transport chain"/>
    <property type="evidence" value="ECO:0007669"/>
    <property type="project" value="TreeGrafter"/>
</dbReference>
<dbReference type="InterPro" id="IPR001041">
    <property type="entry name" value="2Fe-2S_ferredoxin-type"/>
</dbReference>
<evidence type="ECO:0000313" key="13">
    <source>
        <dbReference type="Proteomes" id="UP000198636"/>
    </source>
</evidence>
<dbReference type="FunFam" id="3.30.70.20:FF:000035">
    <property type="entry name" value="Iron hydrogenase 1"/>
    <property type="match status" value="1"/>
</dbReference>
<gene>
    <name evidence="12" type="ORF">SAMN03080606_03834</name>
</gene>
<evidence type="ECO:0000256" key="5">
    <source>
        <dbReference type="ARBA" id="ARBA00023002"/>
    </source>
</evidence>
<dbReference type="PROSITE" id="PS51379">
    <property type="entry name" value="4FE4S_FER_2"/>
    <property type="match status" value="2"/>
</dbReference>
<evidence type="ECO:0000256" key="1">
    <source>
        <dbReference type="ARBA" id="ARBA00022485"/>
    </source>
</evidence>
<dbReference type="PANTHER" id="PTHR43105:SF14">
    <property type="entry name" value="FORMATE DEHYDROGENASE H"/>
    <property type="match status" value="1"/>
</dbReference>
<dbReference type="PROSITE" id="PS51669">
    <property type="entry name" value="4FE4S_MOW_BIS_MGD"/>
    <property type="match status" value="1"/>
</dbReference>
<protein>
    <submittedName>
        <fullName evidence="12">4Fe-4S dicluster domain-containing protein</fullName>
    </submittedName>
</protein>
<dbReference type="STRING" id="1120976.SAMN03080606_03834"/>
<dbReference type="PROSITE" id="PS51839">
    <property type="entry name" value="4FE4S_HC3"/>
    <property type="match status" value="1"/>
</dbReference>
<dbReference type="Pfam" id="PF00384">
    <property type="entry name" value="Molybdopterin"/>
    <property type="match status" value="1"/>
</dbReference>
<evidence type="ECO:0000256" key="3">
    <source>
        <dbReference type="ARBA" id="ARBA00022723"/>
    </source>
</evidence>
<dbReference type="InterPro" id="IPR054351">
    <property type="entry name" value="NADH_UbQ_OxRdtase_ferredoxin"/>
</dbReference>
<keyword evidence="3" id="KW-0479">Metal-binding</keyword>
<proteinExistence type="predicted"/>
<evidence type="ECO:0000259" key="8">
    <source>
        <dbReference type="PROSITE" id="PS51085"/>
    </source>
</evidence>
<keyword evidence="2" id="KW-0001">2Fe-2S</keyword>
<feature type="domain" description="4Fe-4S Mo/W bis-MGD-type" evidence="10">
    <location>
        <begin position="217"/>
        <end position="272"/>
    </location>
</feature>
<dbReference type="Gene3D" id="2.20.25.90">
    <property type="entry name" value="ADC-like domains"/>
    <property type="match status" value="1"/>
</dbReference>
<dbReference type="InterPro" id="IPR050123">
    <property type="entry name" value="Prok_molybdopt-oxidoreductase"/>
</dbReference>
<organism evidence="12 13">
    <name type="scientific">Alkaliphilus peptidifermentans DSM 18978</name>
    <dbReference type="NCBI Taxonomy" id="1120976"/>
    <lineage>
        <taxon>Bacteria</taxon>
        <taxon>Bacillati</taxon>
        <taxon>Bacillota</taxon>
        <taxon>Clostridia</taxon>
        <taxon>Peptostreptococcales</taxon>
        <taxon>Natronincolaceae</taxon>
        <taxon>Alkaliphilus</taxon>
    </lineage>
</organism>
<dbReference type="SUPFAM" id="SSF54292">
    <property type="entry name" value="2Fe-2S ferredoxin-like"/>
    <property type="match status" value="1"/>
</dbReference>
<dbReference type="AlphaFoldDB" id="A0A1G5KWW7"/>
<dbReference type="EMBL" id="FMUS01000033">
    <property type="protein sequence ID" value="SCZ05105.1"/>
    <property type="molecule type" value="Genomic_DNA"/>
</dbReference>
<dbReference type="PROSITE" id="PS00551">
    <property type="entry name" value="MOLYBDOPTERIN_PROK_1"/>
    <property type="match status" value="1"/>
</dbReference>
<dbReference type="Gene3D" id="3.30.70.20">
    <property type="match status" value="1"/>
</dbReference>
<dbReference type="PROSITE" id="PS51085">
    <property type="entry name" value="2FE2S_FER_2"/>
    <property type="match status" value="1"/>
</dbReference>
<dbReference type="PANTHER" id="PTHR43105">
    <property type="entry name" value="RESPIRATORY NITRATE REDUCTASE"/>
    <property type="match status" value="1"/>
</dbReference>
<reference evidence="12 13" key="1">
    <citation type="submission" date="2016-10" db="EMBL/GenBank/DDBJ databases">
        <authorList>
            <person name="de Groot N.N."/>
        </authorList>
    </citation>
    <scope>NUCLEOTIDE SEQUENCE [LARGE SCALE GENOMIC DNA]</scope>
    <source>
        <strain evidence="12 13">DSM 18978</strain>
    </source>
</reference>
<dbReference type="GO" id="GO:0051537">
    <property type="term" value="F:2 iron, 2 sulfur cluster binding"/>
    <property type="evidence" value="ECO:0007669"/>
    <property type="project" value="UniProtKB-KW"/>
</dbReference>
<dbReference type="Gene3D" id="3.40.50.740">
    <property type="match status" value="1"/>
</dbReference>
<evidence type="ECO:0000313" key="12">
    <source>
        <dbReference type="EMBL" id="SCZ05105.1"/>
    </source>
</evidence>
<feature type="domain" description="2Fe-2S ferredoxin-type" evidence="8">
    <location>
        <begin position="1"/>
        <end position="78"/>
    </location>
</feature>
<dbReference type="InterPro" id="IPR027467">
    <property type="entry name" value="MopterinOxRdtase_cofactor_BS"/>
</dbReference>
<evidence type="ECO:0000259" key="9">
    <source>
        <dbReference type="PROSITE" id="PS51379"/>
    </source>
</evidence>
<evidence type="ECO:0000256" key="2">
    <source>
        <dbReference type="ARBA" id="ARBA00022714"/>
    </source>
</evidence>
<dbReference type="Pfam" id="PF04879">
    <property type="entry name" value="Molybdop_Fe4S4"/>
    <property type="match status" value="1"/>
</dbReference>
<dbReference type="InterPro" id="IPR017900">
    <property type="entry name" value="4Fe4S_Fe_S_CS"/>
</dbReference>
<dbReference type="Proteomes" id="UP000198636">
    <property type="component" value="Unassembled WGS sequence"/>
</dbReference>
<dbReference type="Pfam" id="PF13510">
    <property type="entry name" value="Fer2_4"/>
    <property type="match status" value="1"/>
</dbReference>
<dbReference type="FunFam" id="2.20.25.90:FF:000001">
    <property type="entry name" value="Formate dehydrogenase subunit alpha"/>
    <property type="match status" value="1"/>
</dbReference>
<evidence type="ECO:0000256" key="7">
    <source>
        <dbReference type="ARBA" id="ARBA00023014"/>
    </source>
</evidence>
<dbReference type="SMART" id="SM00926">
    <property type="entry name" value="Molybdop_Fe4S4"/>
    <property type="match status" value="1"/>
</dbReference>
<dbReference type="GO" id="GO:0046872">
    <property type="term" value="F:metal ion binding"/>
    <property type="evidence" value="ECO:0007669"/>
    <property type="project" value="UniProtKB-KW"/>
</dbReference>
<dbReference type="InterPro" id="IPR006656">
    <property type="entry name" value="Mopterin_OxRdtase"/>
</dbReference>
<evidence type="ECO:0000256" key="4">
    <source>
        <dbReference type="ARBA" id="ARBA00022737"/>
    </source>
</evidence>
<dbReference type="SUPFAM" id="SSF54862">
    <property type="entry name" value="4Fe-4S ferredoxins"/>
    <property type="match status" value="1"/>
</dbReference>
<dbReference type="Pfam" id="PF22117">
    <property type="entry name" value="Fer4_Nqo3"/>
    <property type="match status" value="1"/>
</dbReference>
<feature type="domain" description="4Fe-4S His(Cys)3-ligated-type" evidence="11">
    <location>
        <begin position="78"/>
        <end position="117"/>
    </location>
</feature>
<keyword evidence="7" id="KW-0411">Iron-sulfur</keyword>
<dbReference type="SUPFAM" id="SSF53706">
    <property type="entry name" value="Formate dehydrogenase/DMSO reductase, domains 1-3"/>
    <property type="match status" value="1"/>
</dbReference>
<dbReference type="Gene3D" id="3.10.20.740">
    <property type="match status" value="1"/>
</dbReference>
<keyword evidence="13" id="KW-1185">Reference proteome</keyword>
<keyword evidence="5" id="KW-0560">Oxidoreductase</keyword>
<dbReference type="InterPro" id="IPR036010">
    <property type="entry name" value="2Fe-2S_ferredoxin-like_sf"/>
</dbReference>
<dbReference type="PROSITE" id="PS00198">
    <property type="entry name" value="4FE4S_FER_1"/>
    <property type="match status" value="1"/>
</dbReference>
<keyword evidence="6" id="KW-0408">Iron</keyword>
<feature type="domain" description="4Fe-4S ferredoxin-type" evidence="9">
    <location>
        <begin position="137"/>
        <end position="167"/>
    </location>
</feature>
<dbReference type="InterPro" id="IPR019574">
    <property type="entry name" value="NADH_UbQ_OxRdtase_Gsu_4Fe4S-bd"/>
</dbReference>
<dbReference type="CDD" id="cd00207">
    <property type="entry name" value="fer2"/>
    <property type="match status" value="1"/>
</dbReference>
<dbReference type="GO" id="GO:0016020">
    <property type="term" value="C:membrane"/>
    <property type="evidence" value="ECO:0007669"/>
    <property type="project" value="TreeGrafter"/>
</dbReference>
<sequence length="348" mass="38415">MITVKINGFEVQVENGSTILEAANKIGIKIPTFCHDPRLRPHGSCRICTVEVKGGRNLPTACTTPVYEGMEVETESDSVVEARKEILDLLLANHPLDCLTCEKAGRCTLQDLCFKYDIKETSYDGAKKEFEIDNSNPFYYSDQNKCILCGKCVYVCGQLQSTEAIGFAERGFPTHIATPFNQGLEESTCVSCGNCVSVCPVGALMPKSKEKFRYWETKSVRTTCSYCGVGCQMDLLVKDNKIVEVEPAMGPSNEGLLCVKGKFAYNFVGHPDRLKTPLIRKNGKLEEATWDEAYELIASKIKDAKENHGPNSIAGLSSARCATEENYLMQKLMRAVVGTNSVDHCARL</sequence>
<evidence type="ECO:0000259" key="10">
    <source>
        <dbReference type="PROSITE" id="PS51669"/>
    </source>
</evidence>
<dbReference type="GO" id="GO:0051539">
    <property type="term" value="F:4 iron, 4 sulfur cluster binding"/>
    <property type="evidence" value="ECO:0007669"/>
    <property type="project" value="UniProtKB-KW"/>
</dbReference>
<dbReference type="SMART" id="SM00929">
    <property type="entry name" value="NADH-G_4Fe-4S_3"/>
    <property type="match status" value="1"/>
</dbReference>
<accession>A0A1G5KWW7</accession>
<feature type="domain" description="4Fe-4S ferredoxin-type" evidence="9">
    <location>
        <begin position="180"/>
        <end position="209"/>
    </location>
</feature>
<dbReference type="Pfam" id="PF10588">
    <property type="entry name" value="NADH-G_4Fe-4S_3"/>
    <property type="match status" value="1"/>
</dbReference>
<evidence type="ECO:0000256" key="6">
    <source>
        <dbReference type="ARBA" id="ARBA00023004"/>
    </source>
</evidence>
<dbReference type="GO" id="GO:0003954">
    <property type="term" value="F:NADH dehydrogenase activity"/>
    <property type="evidence" value="ECO:0007669"/>
    <property type="project" value="TreeGrafter"/>
</dbReference>
<keyword evidence="4" id="KW-0677">Repeat</keyword>